<evidence type="ECO:0000256" key="4">
    <source>
        <dbReference type="SAM" id="MobiDB-lite"/>
    </source>
</evidence>
<feature type="region of interest" description="Disordered" evidence="4">
    <location>
        <begin position="23"/>
        <end position="74"/>
    </location>
</feature>
<dbReference type="InterPro" id="IPR000792">
    <property type="entry name" value="Tscrpt_reg_LuxR_C"/>
</dbReference>
<dbReference type="SMART" id="SM00421">
    <property type="entry name" value="HTH_LUXR"/>
    <property type="match status" value="1"/>
</dbReference>
<dbReference type="InterPro" id="IPR016032">
    <property type="entry name" value="Sig_transdc_resp-reg_C-effctor"/>
</dbReference>
<evidence type="ECO:0000256" key="2">
    <source>
        <dbReference type="ARBA" id="ARBA00023125"/>
    </source>
</evidence>
<dbReference type="PROSITE" id="PS50043">
    <property type="entry name" value="HTH_LUXR_2"/>
    <property type="match status" value="1"/>
</dbReference>
<proteinExistence type="predicted"/>
<feature type="compositionally biased region" description="Basic and acidic residues" evidence="4">
    <location>
        <begin position="50"/>
        <end position="63"/>
    </location>
</feature>
<dbReference type="PANTHER" id="PTHR44688">
    <property type="entry name" value="DNA-BINDING TRANSCRIPTIONAL ACTIVATOR DEVR_DOSR"/>
    <property type="match status" value="1"/>
</dbReference>
<keyword evidence="7" id="KW-1185">Reference proteome</keyword>
<evidence type="ECO:0000313" key="6">
    <source>
        <dbReference type="EMBL" id="TSB33464.1"/>
    </source>
</evidence>
<dbReference type="GO" id="GO:0006355">
    <property type="term" value="P:regulation of DNA-templated transcription"/>
    <property type="evidence" value="ECO:0007669"/>
    <property type="project" value="InterPro"/>
</dbReference>
<feature type="compositionally biased region" description="Basic residues" evidence="4">
    <location>
        <begin position="40"/>
        <end position="49"/>
    </location>
</feature>
<dbReference type="InterPro" id="IPR036388">
    <property type="entry name" value="WH-like_DNA-bd_sf"/>
</dbReference>
<dbReference type="OrthoDB" id="4309410at2"/>
<reference evidence="6 7" key="1">
    <citation type="submission" date="2019-07" db="EMBL/GenBank/DDBJ databases">
        <title>Draft genome for Streptomyces benahoarensis MZ03-48.</title>
        <authorList>
            <person name="Gonzalez-Pimentel J.L."/>
        </authorList>
    </citation>
    <scope>NUCLEOTIDE SEQUENCE [LARGE SCALE GENOMIC DNA]</scope>
    <source>
        <strain evidence="6 7">MZ03-48</strain>
    </source>
</reference>
<dbReference type="Gene3D" id="1.10.10.10">
    <property type="entry name" value="Winged helix-like DNA-binding domain superfamily/Winged helix DNA-binding domain"/>
    <property type="match status" value="1"/>
</dbReference>
<dbReference type="SUPFAM" id="SSF46894">
    <property type="entry name" value="C-terminal effector domain of the bipartite response regulators"/>
    <property type="match status" value="1"/>
</dbReference>
<keyword evidence="1" id="KW-0805">Transcription regulation</keyword>
<accession>A0A553YW95</accession>
<dbReference type="Pfam" id="PF00196">
    <property type="entry name" value="GerE"/>
    <property type="match status" value="1"/>
</dbReference>
<comment type="caution">
    <text evidence="6">The sequence shown here is derived from an EMBL/GenBank/DDBJ whole genome shotgun (WGS) entry which is preliminary data.</text>
</comment>
<evidence type="ECO:0000259" key="5">
    <source>
        <dbReference type="PROSITE" id="PS50043"/>
    </source>
</evidence>
<dbReference type="GO" id="GO:0003677">
    <property type="term" value="F:DNA binding"/>
    <property type="evidence" value="ECO:0007669"/>
    <property type="project" value="UniProtKB-KW"/>
</dbReference>
<dbReference type="PANTHER" id="PTHR44688:SF16">
    <property type="entry name" value="DNA-BINDING TRANSCRIPTIONAL ACTIVATOR DEVR_DOSR"/>
    <property type="match status" value="1"/>
</dbReference>
<gene>
    <name evidence="6" type="ORF">FNZ23_23560</name>
</gene>
<keyword evidence="3" id="KW-0804">Transcription</keyword>
<dbReference type="PRINTS" id="PR00038">
    <property type="entry name" value="HTHLUXR"/>
</dbReference>
<evidence type="ECO:0000313" key="7">
    <source>
        <dbReference type="Proteomes" id="UP000320888"/>
    </source>
</evidence>
<dbReference type="Proteomes" id="UP000320888">
    <property type="component" value="Unassembled WGS sequence"/>
</dbReference>
<evidence type="ECO:0000256" key="3">
    <source>
        <dbReference type="ARBA" id="ARBA00023163"/>
    </source>
</evidence>
<dbReference type="EMBL" id="VKLS01000397">
    <property type="protein sequence ID" value="TSB33464.1"/>
    <property type="molecule type" value="Genomic_DNA"/>
</dbReference>
<feature type="domain" description="HTH luxR-type" evidence="5">
    <location>
        <begin position="225"/>
        <end position="290"/>
    </location>
</feature>
<organism evidence="6 7">
    <name type="scientific">Streptomyces benahoarensis</name>
    <dbReference type="NCBI Taxonomy" id="2595054"/>
    <lineage>
        <taxon>Bacteria</taxon>
        <taxon>Bacillati</taxon>
        <taxon>Actinomycetota</taxon>
        <taxon>Actinomycetes</taxon>
        <taxon>Kitasatosporales</taxon>
        <taxon>Streptomycetaceae</taxon>
        <taxon>Streptomyces</taxon>
    </lineage>
</organism>
<dbReference type="AlphaFoldDB" id="A0A553YW95"/>
<dbReference type="CDD" id="cd06170">
    <property type="entry name" value="LuxR_C_like"/>
    <property type="match status" value="1"/>
</dbReference>
<evidence type="ECO:0000256" key="1">
    <source>
        <dbReference type="ARBA" id="ARBA00023015"/>
    </source>
</evidence>
<sequence length="293" mass="32381">MRPRPLPPLLHRQHLRKRDRFTAFPHSSSTIASQLDRARNHPRLPVRLRPHQETPDAEIPPRRRGDRHGRTPLRGSFRTAVEEPAQRIPVVVHAPDPISREGTISQLRGHAVIDLVDEATAQQSGGVAVLLTESLDETMLGWLRRLVRSDGMHAVLVVSLIREAELLDIIECGVGAIVWRREATGNRLLQAVIAASRGDGDLPADLLGRLLSQVGSLRPGTLGVPGVRPSGLSQREVDALRLVAEGMDTNEIARKLAYSERTVKNIMQGLTTRLSLRNRAHAVAYALREGYIS</sequence>
<name>A0A553YW95_9ACTN</name>
<keyword evidence="2" id="KW-0238">DNA-binding</keyword>
<protein>
    <submittedName>
        <fullName evidence="6">Response regulator transcription factor</fullName>
    </submittedName>
</protein>